<dbReference type="AlphaFoldDB" id="A0AAE8G946"/>
<reference evidence="1 2" key="1">
    <citation type="submission" date="2019-02" db="EMBL/GenBank/DDBJ databases">
        <title>The Batch Genome Submission of Acinetobacter spp. strains.</title>
        <authorList>
            <person name="Qin J."/>
            <person name="Hu Y."/>
            <person name="Ye H."/>
            <person name="Wei L."/>
            <person name="Feng Y."/>
            <person name="Zong Z."/>
        </authorList>
    </citation>
    <scope>NUCLEOTIDE SEQUENCE [LARGE SCALE GENOMIC DNA]</scope>
    <source>
        <strain evidence="1 2">WCHAP100012</strain>
    </source>
</reference>
<evidence type="ECO:0000313" key="2">
    <source>
        <dbReference type="Proteomes" id="UP000294065"/>
    </source>
</evidence>
<protein>
    <submittedName>
        <fullName evidence="1">Uncharacterized protein</fullName>
    </submittedName>
</protein>
<name>A0AAE8G946_ACIPI</name>
<dbReference type="EMBL" id="SGTH01000007">
    <property type="protein sequence ID" value="RZH26531.1"/>
    <property type="molecule type" value="Genomic_DNA"/>
</dbReference>
<sequence>MIYFMKFNNYNLKDLFNSNDIIMSKLEVKAENHKIFIFKKIFEFDSAKQQAEKKKVNAFGMLAKFNFLKRPTEETVHLKNHMLRYEPFWFVSSERNLNYDCVVTYSIPVHNSHAKQIQVYEDPEQKNYPVTRQQDKGKIELQMKEVCSRKIEFSNYFDGLQRELKSSHLAEYIRKFELSEVDKVEVDNVLQPLLSLDSITSIVRSELQNQKVHATNIIEDSEEITQLYLYFRPVYAFEYIWSNADKVGVIEVDGLTGEVIEQGSWFRNTFDQAFTKENLVELSAELASTVVPGGGTLVKVASKAIPL</sequence>
<organism evidence="1 2">
    <name type="scientific">Acinetobacter pittii</name>
    <name type="common">Acinetobacter genomosp. 3</name>
    <dbReference type="NCBI Taxonomy" id="48296"/>
    <lineage>
        <taxon>Bacteria</taxon>
        <taxon>Pseudomonadati</taxon>
        <taxon>Pseudomonadota</taxon>
        <taxon>Gammaproteobacteria</taxon>
        <taxon>Moraxellales</taxon>
        <taxon>Moraxellaceae</taxon>
        <taxon>Acinetobacter</taxon>
        <taxon>Acinetobacter calcoaceticus/baumannii complex</taxon>
    </lineage>
</organism>
<dbReference type="Proteomes" id="UP000294065">
    <property type="component" value="Unassembled WGS sequence"/>
</dbReference>
<accession>A0AAE8G946</accession>
<gene>
    <name evidence="1" type="ORF">EXD98_15220</name>
</gene>
<dbReference type="RefSeq" id="WP_014206123.1">
    <property type="nucleotide sequence ID" value="NZ_CAJHHG010000004.1"/>
</dbReference>
<comment type="caution">
    <text evidence="1">The sequence shown here is derived from an EMBL/GenBank/DDBJ whole genome shotgun (WGS) entry which is preliminary data.</text>
</comment>
<dbReference type="OMA" id="YAFEYIW"/>
<evidence type="ECO:0000313" key="1">
    <source>
        <dbReference type="EMBL" id="RZH26531.1"/>
    </source>
</evidence>
<proteinExistence type="predicted"/>